<comment type="caution">
    <text evidence="7">The sequence shown here is derived from an EMBL/GenBank/DDBJ whole genome shotgun (WGS) entry which is preliminary data.</text>
</comment>
<evidence type="ECO:0000313" key="7">
    <source>
        <dbReference type="EMBL" id="RFC62781.1"/>
    </source>
</evidence>
<dbReference type="AlphaFoldDB" id="A0A371X0M5"/>
<comment type="subcellular location">
    <subcellularLocation>
        <location evidence="1">Cell membrane</location>
        <topology evidence="1">Multi-pass membrane protein</topology>
    </subcellularLocation>
</comment>
<gene>
    <name evidence="7" type="ORF">DYI37_12475</name>
</gene>
<feature type="transmembrane region" description="Helical" evidence="6">
    <location>
        <begin position="179"/>
        <end position="197"/>
    </location>
</feature>
<dbReference type="RefSeq" id="WP_116683596.1">
    <property type="nucleotide sequence ID" value="NZ_QURL01000005.1"/>
</dbReference>
<accession>A0A371X0M5</accession>
<evidence type="ECO:0000256" key="2">
    <source>
        <dbReference type="ARBA" id="ARBA00022475"/>
    </source>
</evidence>
<keyword evidence="3 6" id="KW-0812">Transmembrane</keyword>
<proteinExistence type="predicted"/>
<feature type="transmembrane region" description="Helical" evidence="6">
    <location>
        <begin position="139"/>
        <end position="167"/>
    </location>
</feature>
<evidence type="ECO:0000256" key="5">
    <source>
        <dbReference type="ARBA" id="ARBA00023136"/>
    </source>
</evidence>
<evidence type="ECO:0000256" key="3">
    <source>
        <dbReference type="ARBA" id="ARBA00022692"/>
    </source>
</evidence>
<dbReference type="PANTHER" id="PTHR30086:SF20">
    <property type="entry name" value="ARGININE EXPORTER PROTEIN ARGO-RELATED"/>
    <property type="match status" value="1"/>
</dbReference>
<protein>
    <submittedName>
        <fullName evidence="7">LysE family translocator</fullName>
    </submittedName>
</protein>
<dbReference type="PANTHER" id="PTHR30086">
    <property type="entry name" value="ARGININE EXPORTER PROTEIN ARGO"/>
    <property type="match status" value="1"/>
</dbReference>
<evidence type="ECO:0000256" key="1">
    <source>
        <dbReference type="ARBA" id="ARBA00004651"/>
    </source>
</evidence>
<feature type="transmembrane region" description="Helical" evidence="6">
    <location>
        <begin position="72"/>
        <end position="90"/>
    </location>
</feature>
<sequence length="203" mass="21409">MSETLLPLVLFVIVAVGTPGPNNAMLLASGANFGVRRALPHYLGVNLGFTAMVFVVAAGLGATLLQFPIFSAVLRFVGITYLLYLAFRIATAETSGTQAGRGQPITFTEAALFQWVNPKAWIMATSASVTYATGHSDPIVQAMVLAAVFLVAGSPFSGIWLVGGAAVSKWLSSSRRRRIFNGAMAGLLVLSVLPILAETIWHG</sequence>
<organism evidence="7 8">
    <name type="scientific">Fulvimarina endophytica</name>
    <dbReference type="NCBI Taxonomy" id="2293836"/>
    <lineage>
        <taxon>Bacteria</taxon>
        <taxon>Pseudomonadati</taxon>
        <taxon>Pseudomonadota</taxon>
        <taxon>Alphaproteobacteria</taxon>
        <taxon>Hyphomicrobiales</taxon>
        <taxon>Aurantimonadaceae</taxon>
        <taxon>Fulvimarina</taxon>
    </lineage>
</organism>
<keyword evidence="5 6" id="KW-0472">Membrane</keyword>
<dbReference type="OrthoDB" id="9812084at2"/>
<feature type="transmembrane region" description="Helical" evidence="6">
    <location>
        <begin position="41"/>
        <end position="65"/>
    </location>
</feature>
<evidence type="ECO:0000313" key="8">
    <source>
        <dbReference type="Proteomes" id="UP000264310"/>
    </source>
</evidence>
<dbReference type="GO" id="GO:0005886">
    <property type="term" value="C:plasma membrane"/>
    <property type="evidence" value="ECO:0007669"/>
    <property type="project" value="UniProtKB-SubCell"/>
</dbReference>
<dbReference type="GO" id="GO:0033228">
    <property type="term" value="P:cysteine export across plasma membrane"/>
    <property type="evidence" value="ECO:0007669"/>
    <property type="project" value="TreeGrafter"/>
</dbReference>
<evidence type="ECO:0000256" key="4">
    <source>
        <dbReference type="ARBA" id="ARBA00022989"/>
    </source>
</evidence>
<name>A0A371X0M5_9HYPH</name>
<reference evidence="7 8" key="1">
    <citation type="submission" date="2018-08" db="EMBL/GenBank/DDBJ databases">
        <title>Fulvimarina sp. 85, whole genome shotgun sequence.</title>
        <authorList>
            <person name="Tuo L."/>
        </authorList>
    </citation>
    <scope>NUCLEOTIDE SEQUENCE [LARGE SCALE GENOMIC DNA]</scope>
    <source>
        <strain evidence="7 8">85</strain>
    </source>
</reference>
<dbReference type="Pfam" id="PF01810">
    <property type="entry name" value="LysE"/>
    <property type="match status" value="1"/>
</dbReference>
<keyword evidence="2" id="KW-1003">Cell membrane</keyword>
<dbReference type="EMBL" id="QURL01000005">
    <property type="protein sequence ID" value="RFC62781.1"/>
    <property type="molecule type" value="Genomic_DNA"/>
</dbReference>
<dbReference type="Proteomes" id="UP000264310">
    <property type="component" value="Unassembled WGS sequence"/>
</dbReference>
<keyword evidence="8" id="KW-1185">Reference proteome</keyword>
<keyword evidence="4 6" id="KW-1133">Transmembrane helix</keyword>
<evidence type="ECO:0000256" key="6">
    <source>
        <dbReference type="SAM" id="Phobius"/>
    </source>
</evidence>
<dbReference type="InterPro" id="IPR001123">
    <property type="entry name" value="LeuE-type"/>
</dbReference>
<dbReference type="GO" id="GO:0015171">
    <property type="term" value="F:amino acid transmembrane transporter activity"/>
    <property type="evidence" value="ECO:0007669"/>
    <property type="project" value="TreeGrafter"/>
</dbReference>